<name>A0A9P0CVI9_9CUCU</name>
<dbReference type="Pfam" id="PF00134">
    <property type="entry name" value="Cyclin_N"/>
    <property type="match status" value="1"/>
</dbReference>
<dbReference type="Pfam" id="PF02984">
    <property type="entry name" value="Cyclin_C"/>
    <property type="match status" value="1"/>
</dbReference>
<dbReference type="Proteomes" id="UP001153636">
    <property type="component" value="Chromosome 18"/>
</dbReference>
<sequence>MDLYCCETAENETKAYDDPTLLQDRVLKNLLKTEDRYVLPYPASLVVQKEVTAEMRKIVAEWMMEVCEEQKCQDEVFCLAMNYMDRFLMCCSIMKNQLQLLGTTCMLLASKLRESRPLAGETLVYYTDHSVTKKQLWSWELLVLSKLKWDISAVTPHDFLKHLINRLPPLESHWNISYEMVLNHAKTLITLCAREFIFSRYHPSIIACASIASALCGVGWVDKSGHSLEDLLQRLTEITNIEKDYVQQCLSQIDKMIRESSCADQAPQSSDVTNMDSTLRPGEFTPPPMEKNQHETALTPTDVHDIHF</sequence>
<dbReference type="InterPro" id="IPR006671">
    <property type="entry name" value="Cyclin_N"/>
</dbReference>
<accession>A0A9P0CVI9</accession>
<reference evidence="8" key="1">
    <citation type="submission" date="2022-01" db="EMBL/GenBank/DDBJ databases">
        <authorList>
            <person name="King R."/>
        </authorList>
    </citation>
    <scope>NUCLEOTIDE SEQUENCE</scope>
</reference>
<dbReference type="SMART" id="SM00385">
    <property type="entry name" value="CYCLIN"/>
    <property type="match status" value="1"/>
</dbReference>
<dbReference type="SUPFAM" id="SSF47954">
    <property type="entry name" value="Cyclin-like"/>
    <property type="match status" value="2"/>
</dbReference>
<evidence type="ECO:0000256" key="2">
    <source>
        <dbReference type="ARBA" id="ARBA00023127"/>
    </source>
</evidence>
<dbReference type="InterPro" id="IPR048258">
    <property type="entry name" value="Cyclins_cyclin-box"/>
</dbReference>
<dbReference type="SMART" id="SM01332">
    <property type="entry name" value="Cyclin_C"/>
    <property type="match status" value="1"/>
</dbReference>
<evidence type="ECO:0000256" key="1">
    <source>
        <dbReference type="ARBA" id="ARBA00022618"/>
    </source>
</evidence>
<dbReference type="PANTHER" id="PTHR10177">
    <property type="entry name" value="CYCLINS"/>
    <property type="match status" value="1"/>
</dbReference>
<evidence type="ECO:0000256" key="5">
    <source>
        <dbReference type="SAM" id="MobiDB-lite"/>
    </source>
</evidence>
<dbReference type="AlphaFoldDB" id="A0A9P0CVI9"/>
<evidence type="ECO:0000259" key="6">
    <source>
        <dbReference type="SMART" id="SM00385"/>
    </source>
</evidence>
<protein>
    <submittedName>
        <fullName evidence="8">Uncharacterized protein</fullName>
    </submittedName>
</protein>
<evidence type="ECO:0000313" key="9">
    <source>
        <dbReference type="Proteomes" id="UP001153636"/>
    </source>
</evidence>
<evidence type="ECO:0000256" key="4">
    <source>
        <dbReference type="RuleBase" id="RU000383"/>
    </source>
</evidence>
<feature type="domain" description="Cyclin-like" evidence="6">
    <location>
        <begin position="61"/>
        <end position="145"/>
    </location>
</feature>
<dbReference type="FunFam" id="1.10.472.10:FF:000003">
    <property type="entry name" value="G1/S-specific cyclin-D2"/>
    <property type="match status" value="1"/>
</dbReference>
<organism evidence="8 9">
    <name type="scientific">Psylliodes chrysocephalus</name>
    <dbReference type="NCBI Taxonomy" id="3402493"/>
    <lineage>
        <taxon>Eukaryota</taxon>
        <taxon>Metazoa</taxon>
        <taxon>Ecdysozoa</taxon>
        <taxon>Arthropoda</taxon>
        <taxon>Hexapoda</taxon>
        <taxon>Insecta</taxon>
        <taxon>Pterygota</taxon>
        <taxon>Neoptera</taxon>
        <taxon>Endopterygota</taxon>
        <taxon>Coleoptera</taxon>
        <taxon>Polyphaga</taxon>
        <taxon>Cucujiformia</taxon>
        <taxon>Chrysomeloidea</taxon>
        <taxon>Chrysomelidae</taxon>
        <taxon>Galerucinae</taxon>
        <taxon>Alticini</taxon>
        <taxon>Psylliodes</taxon>
    </lineage>
</organism>
<keyword evidence="3" id="KW-0131">Cell cycle</keyword>
<proteinExistence type="inferred from homology"/>
<evidence type="ECO:0000259" key="7">
    <source>
        <dbReference type="SMART" id="SM01332"/>
    </source>
</evidence>
<gene>
    <name evidence="8" type="ORF">PSYICH_LOCUS5863</name>
</gene>
<keyword evidence="9" id="KW-1185">Reference proteome</keyword>
<feature type="domain" description="Cyclin C-terminal" evidence="7">
    <location>
        <begin position="154"/>
        <end position="288"/>
    </location>
</feature>
<dbReference type="CDD" id="cd20516">
    <property type="entry name" value="CYCLIN_CCND_rpt2"/>
    <property type="match status" value="1"/>
</dbReference>
<dbReference type="GO" id="GO:0000278">
    <property type="term" value="P:mitotic cell cycle"/>
    <property type="evidence" value="ECO:0007669"/>
    <property type="project" value="UniProtKB-ARBA"/>
</dbReference>
<keyword evidence="1" id="KW-0132">Cell division</keyword>
<keyword evidence="2 4" id="KW-0195">Cyclin</keyword>
<evidence type="ECO:0000256" key="3">
    <source>
        <dbReference type="ARBA" id="ARBA00023306"/>
    </source>
</evidence>
<dbReference type="InterPro" id="IPR013763">
    <property type="entry name" value="Cyclin-like_dom"/>
</dbReference>
<comment type="similarity">
    <text evidence="4">Belongs to the cyclin family.</text>
</comment>
<dbReference type="OrthoDB" id="306099at2759"/>
<feature type="region of interest" description="Disordered" evidence="5">
    <location>
        <begin position="285"/>
        <end position="308"/>
    </location>
</feature>
<dbReference type="GO" id="GO:0051301">
    <property type="term" value="P:cell division"/>
    <property type="evidence" value="ECO:0007669"/>
    <property type="project" value="UniProtKB-KW"/>
</dbReference>
<dbReference type="InterPro" id="IPR004367">
    <property type="entry name" value="Cyclin_C-dom"/>
</dbReference>
<dbReference type="Gene3D" id="1.10.472.10">
    <property type="entry name" value="Cyclin-like"/>
    <property type="match status" value="2"/>
</dbReference>
<evidence type="ECO:0000313" key="8">
    <source>
        <dbReference type="EMBL" id="CAH1105026.1"/>
    </source>
</evidence>
<dbReference type="PROSITE" id="PS00292">
    <property type="entry name" value="CYCLINS"/>
    <property type="match status" value="1"/>
</dbReference>
<dbReference type="EMBL" id="OV651830">
    <property type="protein sequence ID" value="CAH1105026.1"/>
    <property type="molecule type" value="Genomic_DNA"/>
</dbReference>
<dbReference type="InterPro" id="IPR039361">
    <property type="entry name" value="Cyclin"/>
</dbReference>
<dbReference type="InterPro" id="IPR036915">
    <property type="entry name" value="Cyclin-like_sf"/>
</dbReference>